<dbReference type="Gene3D" id="2.130.10.30">
    <property type="entry name" value="Regulator of chromosome condensation 1/beta-lactamase-inhibitor protein II"/>
    <property type="match status" value="2"/>
</dbReference>
<proteinExistence type="predicted"/>
<evidence type="ECO:0000313" key="1">
    <source>
        <dbReference type="EMBL" id="AQW89065.1"/>
    </source>
</evidence>
<dbReference type="EMBL" id="KY630187">
    <property type="protein sequence ID" value="AQW89065.1"/>
    <property type="molecule type" value="Genomic_DNA"/>
</dbReference>
<accession>A0A1S6UBD9</accession>
<dbReference type="SUPFAM" id="SSF50985">
    <property type="entry name" value="RCC1/BLIP-II"/>
    <property type="match status" value="1"/>
</dbReference>
<protein>
    <submittedName>
        <fullName evidence="1">Regulator of chromosome condensation (RCC1) repeat family protein</fullName>
    </submittedName>
</protein>
<evidence type="ECO:0000313" key="2">
    <source>
        <dbReference type="Proteomes" id="UP000221837"/>
    </source>
</evidence>
<name>A0A1S6UBD9_9CAUD</name>
<reference evidence="1" key="1">
    <citation type="submission" date="2017-02" db="EMBL/GenBank/DDBJ databases">
        <title>Genome sequence of Serratia marcescens phage BF.</title>
        <authorList>
            <person name="Casey E."/>
            <person name="Fitzgerald B."/>
            <person name="Mahony J."/>
            <person name="Lugli G."/>
            <person name="Ventura M."/>
            <person name="van Sinderen D."/>
        </authorList>
    </citation>
    <scope>NUCLEOTIDE SEQUENCE [LARGE SCALE GENOMIC DNA]</scope>
</reference>
<organism evidence="1 2">
    <name type="scientific">Serratia phage BF</name>
    <dbReference type="NCBI Taxonomy" id="1962671"/>
    <lineage>
        <taxon>Viruses</taxon>
        <taxon>Duplodnaviria</taxon>
        <taxon>Heunggongvirae</taxon>
        <taxon>Uroviricota</taxon>
        <taxon>Caudoviricetes</taxon>
        <taxon>Eneladusvirus</taxon>
        <taxon>Eneladusvirus BF</taxon>
    </lineage>
</organism>
<gene>
    <name evidence="1" type="ORF">BF_0540</name>
</gene>
<sequence>MLPFPIISNTTIREKRFYKKFVTSRISLGLLSQDSTNSLYAMGDSSRFGLGVPFTYFINTITNVKDVWSNTNWSFVLKNDGTYWWSGSSNPFGISTSVTWSNVSSRFNAFGIIKKMCVSSGAIYVLNTIGEVWAVGGNQYGSYGNGTTTTSQSFTKLQLTDVKDIFTKDDVIDNLFVLKNDGTLVGSGYNGTNLLGSTYPQTNTSFVTLNTDINDVYVMYSALFVKKNDGTWYVQGQNSNGQLGNGLTTGITDWILLPFSYSTIKSIFSINSCTHIIGTDNNLYYSGYQTSTYPIGGANTISAPWNNYMTSFTQVPGTDPSIISQIKDIIHFGTSTTYFITDFKIYGCGNSGNYSLLPNYGSSKVVIGFQPLVTPSLS</sequence>
<keyword evidence="2" id="KW-1185">Reference proteome</keyword>
<dbReference type="InterPro" id="IPR009091">
    <property type="entry name" value="RCC1/BLIP-II"/>
</dbReference>
<dbReference type="Proteomes" id="UP000221837">
    <property type="component" value="Genome"/>
</dbReference>